<sequence length="766" mass="85593">SIPTAPPSVPGRPASPGIKSSRPQYPADPRKPSKGPTAPVALGILKALDPPRTPDQSPMAQQYFNRSHSDERFIPPDRASIADSNQQHLRPPQPGPKEEKKRGFWTSSKDKDRPKDPNQPQVQSPPRNPQTDDHDLTRKIGELAPSPRTYMPKNITESIGYLTATASEDFTLVYDVCDRASANEGNAKEAVRALRREFKYGEPPAQLSAARLWAIMLHNSSPIFVVQSRSRKFLETIEDLLTSPRTSPVVRERLLDVVGAAAYATRHHPRPDGFQSLWRRVKPIDKPEEGVPFDTEDAMFNPAPPSRLSHYEAPHSAQPSPTPQIRDAPPSRTPPPPVNPPRRRKSPTRNRIIPLEEDIRRLMQECKIGQGNASLLSQALVSCQPEEVQKSEIINEFILKCRSSQELIYAQIPWASAQAERSRMARDQENETRKRNNEPPRTGKPGDDETIEEKLLGNLLAANGELIEALRQYDDLVRIAEEKKAEEISRREVRMDRRAQEVLAQQGEYVGGSVASRSPSPSVRSYSPSRGSNFSHSRHQYYQQSQNDHDIDYTNHPNLAPPPNAPHGPRSPGQFSIRSRTPSLNGGSQYHDQIPHSAATVNGHVYNGGEYHHRHQDSNSASYHQVYGYRDEQPADDYGSIYEDEDGTPMRPSAKALGKRKVADPGPPDSPNHADDTYFDVNRQDRNSVLDDRFGDSDSESLIEGQPAGNNHQQPWHQQPVQYVYDAAAERTQQRLLEAQKAYNEVHSAVNPSVVAPTPPAVNGVH</sequence>
<feature type="compositionally biased region" description="Basic and acidic residues" evidence="1">
    <location>
        <begin position="420"/>
        <end position="438"/>
    </location>
</feature>
<feature type="compositionally biased region" description="Pro residues" evidence="1">
    <location>
        <begin position="331"/>
        <end position="340"/>
    </location>
</feature>
<feature type="region of interest" description="Disordered" evidence="1">
    <location>
        <begin position="510"/>
        <end position="594"/>
    </location>
</feature>
<reference evidence="3 4" key="1">
    <citation type="submission" date="2019-01" db="EMBL/GenBank/DDBJ databases">
        <title>Draft genome sequence of Psathyrella aberdarensis IHI B618.</title>
        <authorList>
            <person name="Buettner E."/>
            <person name="Kellner H."/>
        </authorList>
    </citation>
    <scope>NUCLEOTIDE SEQUENCE [LARGE SCALE GENOMIC DNA]</scope>
    <source>
        <strain evidence="3 4">IHI B618</strain>
    </source>
</reference>
<dbReference type="PANTHER" id="PTHR47789:SF2">
    <property type="entry name" value="VHS DOMAIN-CONTAINING PROTEIN"/>
    <property type="match status" value="1"/>
</dbReference>
<dbReference type="InterPro" id="IPR002014">
    <property type="entry name" value="VHS_dom"/>
</dbReference>
<organism evidence="3 4">
    <name type="scientific">Candolleomyces aberdarensis</name>
    <dbReference type="NCBI Taxonomy" id="2316362"/>
    <lineage>
        <taxon>Eukaryota</taxon>
        <taxon>Fungi</taxon>
        <taxon>Dikarya</taxon>
        <taxon>Basidiomycota</taxon>
        <taxon>Agaricomycotina</taxon>
        <taxon>Agaricomycetes</taxon>
        <taxon>Agaricomycetidae</taxon>
        <taxon>Agaricales</taxon>
        <taxon>Agaricineae</taxon>
        <taxon>Psathyrellaceae</taxon>
        <taxon>Candolleomyces</taxon>
    </lineage>
</organism>
<dbReference type="SUPFAM" id="SSF48464">
    <property type="entry name" value="ENTH/VHS domain"/>
    <property type="match status" value="1"/>
</dbReference>
<protein>
    <recommendedName>
        <fullName evidence="2">VHS domain-containing protein</fullName>
    </recommendedName>
</protein>
<dbReference type="GO" id="GO:0007034">
    <property type="term" value="P:vacuolar transport"/>
    <property type="evidence" value="ECO:0007669"/>
    <property type="project" value="UniProtKB-ARBA"/>
</dbReference>
<dbReference type="STRING" id="2316362.A0A4Q2CXL1"/>
<dbReference type="GO" id="GO:0051666">
    <property type="term" value="P:actin cortical patch localization"/>
    <property type="evidence" value="ECO:0007669"/>
    <property type="project" value="TreeGrafter"/>
</dbReference>
<dbReference type="Gene3D" id="1.25.40.90">
    <property type="match status" value="1"/>
</dbReference>
<evidence type="ECO:0000256" key="1">
    <source>
        <dbReference type="SAM" id="MobiDB-lite"/>
    </source>
</evidence>
<dbReference type="PANTHER" id="PTHR47789">
    <property type="entry name" value="LAS SEVENTEEN-BINDING PROTEIN 5"/>
    <property type="match status" value="1"/>
</dbReference>
<feature type="region of interest" description="Disordered" evidence="1">
    <location>
        <begin position="632"/>
        <end position="716"/>
    </location>
</feature>
<feature type="compositionally biased region" description="Basic and acidic residues" evidence="1">
    <location>
        <begin position="96"/>
        <end position="116"/>
    </location>
</feature>
<dbReference type="GO" id="GO:0007015">
    <property type="term" value="P:actin filament organization"/>
    <property type="evidence" value="ECO:0007669"/>
    <property type="project" value="InterPro"/>
</dbReference>
<gene>
    <name evidence="3" type="ORF">EST38_g14315</name>
</gene>
<dbReference type="CDD" id="cd16980">
    <property type="entry name" value="VHS_Lsb5"/>
    <property type="match status" value="1"/>
</dbReference>
<feature type="compositionally biased region" description="Pro residues" evidence="1">
    <location>
        <begin position="1"/>
        <end position="10"/>
    </location>
</feature>
<dbReference type="GO" id="GO:0030479">
    <property type="term" value="C:actin cortical patch"/>
    <property type="evidence" value="ECO:0007669"/>
    <property type="project" value="TreeGrafter"/>
</dbReference>
<dbReference type="GO" id="GO:0035091">
    <property type="term" value="F:phosphatidylinositol binding"/>
    <property type="evidence" value="ECO:0007669"/>
    <property type="project" value="InterPro"/>
</dbReference>
<dbReference type="OrthoDB" id="10255964at2759"/>
<dbReference type="InterPro" id="IPR038425">
    <property type="entry name" value="GAT_sf"/>
</dbReference>
<dbReference type="InterPro" id="IPR045007">
    <property type="entry name" value="LSB5"/>
</dbReference>
<feature type="compositionally biased region" description="Polar residues" evidence="1">
    <location>
        <begin position="574"/>
        <end position="591"/>
    </location>
</feature>
<keyword evidence="4" id="KW-1185">Reference proteome</keyword>
<dbReference type="GO" id="GO:0006897">
    <property type="term" value="P:endocytosis"/>
    <property type="evidence" value="ECO:0007669"/>
    <property type="project" value="InterPro"/>
</dbReference>
<feature type="compositionally biased region" description="Basic and acidic residues" evidence="1">
    <location>
        <begin position="672"/>
        <end position="696"/>
    </location>
</feature>
<dbReference type="GO" id="GO:0043130">
    <property type="term" value="F:ubiquitin binding"/>
    <property type="evidence" value="ECO:0007669"/>
    <property type="project" value="InterPro"/>
</dbReference>
<feature type="compositionally biased region" description="Low complexity" evidence="1">
    <location>
        <begin position="511"/>
        <end position="532"/>
    </location>
</feature>
<dbReference type="Gene3D" id="1.20.58.160">
    <property type="match status" value="1"/>
</dbReference>
<dbReference type="SUPFAM" id="SSF89009">
    <property type="entry name" value="GAT-like domain"/>
    <property type="match status" value="1"/>
</dbReference>
<feature type="compositionally biased region" description="Polar residues" evidence="1">
    <location>
        <begin position="54"/>
        <end position="66"/>
    </location>
</feature>
<evidence type="ECO:0000259" key="2">
    <source>
        <dbReference type="PROSITE" id="PS50179"/>
    </source>
</evidence>
<dbReference type="InterPro" id="IPR008942">
    <property type="entry name" value="ENTH_VHS"/>
</dbReference>
<evidence type="ECO:0000313" key="4">
    <source>
        <dbReference type="Proteomes" id="UP000290288"/>
    </source>
</evidence>
<feature type="domain" description="VHS" evidence="2">
    <location>
        <begin position="160"/>
        <end position="282"/>
    </location>
</feature>
<dbReference type="EMBL" id="SDEE01001810">
    <property type="protein sequence ID" value="RXW11540.1"/>
    <property type="molecule type" value="Genomic_DNA"/>
</dbReference>
<dbReference type="AlphaFoldDB" id="A0A4Q2CXL1"/>
<dbReference type="Proteomes" id="UP000290288">
    <property type="component" value="Unassembled WGS sequence"/>
</dbReference>
<dbReference type="CDD" id="cd21383">
    <property type="entry name" value="GAT_GGA_Tom1-like"/>
    <property type="match status" value="1"/>
</dbReference>
<evidence type="ECO:0000313" key="3">
    <source>
        <dbReference type="EMBL" id="RXW11540.1"/>
    </source>
</evidence>
<feature type="region of interest" description="Disordered" evidence="1">
    <location>
        <begin position="286"/>
        <end position="354"/>
    </location>
</feature>
<dbReference type="PROSITE" id="PS50179">
    <property type="entry name" value="VHS"/>
    <property type="match status" value="1"/>
</dbReference>
<dbReference type="Pfam" id="PF00790">
    <property type="entry name" value="VHS"/>
    <property type="match status" value="1"/>
</dbReference>
<proteinExistence type="predicted"/>
<comment type="caution">
    <text evidence="3">The sequence shown here is derived from an EMBL/GenBank/DDBJ whole genome shotgun (WGS) entry which is preliminary data.</text>
</comment>
<accession>A0A4Q2CXL1</accession>
<feature type="region of interest" description="Disordered" evidence="1">
    <location>
        <begin position="1"/>
        <end position="137"/>
    </location>
</feature>
<feature type="region of interest" description="Disordered" evidence="1">
    <location>
        <begin position="418"/>
        <end position="450"/>
    </location>
</feature>
<name>A0A4Q2CXL1_9AGAR</name>
<feature type="non-terminal residue" evidence="3">
    <location>
        <position position="1"/>
    </location>
</feature>